<proteinExistence type="inferred from homology"/>
<reference evidence="10" key="1">
    <citation type="submission" date="2023-01" db="EMBL/GenBank/DDBJ databases">
        <title>Genome assembly of the deep-sea coral Lophelia pertusa.</title>
        <authorList>
            <person name="Herrera S."/>
            <person name="Cordes E."/>
        </authorList>
    </citation>
    <scope>NUCLEOTIDE SEQUENCE</scope>
    <source>
        <strain evidence="10">USNM1676648</strain>
        <tissue evidence="10">Polyp</tissue>
    </source>
</reference>
<evidence type="ECO:0000256" key="2">
    <source>
        <dbReference type="ARBA" id="ARBA00022729"/>
    </source>
</evidence>
<dbReference type="EMBL" id="MU825400">
    <property type="protein sequence ID" value="KAJ7392675.1"/>
    <property type="molecule type" value="Genomic_DNA"/>
</dbReference>
<comment type="similarity">
    <text evidence="1 8">Belongs to the peptidase M2 family.</text>
</comment>
<evidence type="ECO:0000256" key="7">
    <source>
        <dbReference type="PIRSR" id="PIRSR601548-4"/>
    </source>
</evidence>
<evidence type="ECO:0000313" key="11">
    <source>
        <dbReference type="Proteomes" id="UP001163046"/>
    </source>
</evidence>
<evidence type="ECO:0000256" key="3">
    <source>
        <dbReference type="ARBA" id="ARBA00023157"/>
    </source>
</evidence>
<dbReference type="AlphaFoldDB" id="A0A9X0A441"/>
<dbReference type="PANTHER" id="PTHR10514:SF27">
    <property type="entry name" value="ANGIOTENSIN-CONVERTING ENZYME"/>
    <property type="match status" value="1"/>
</dbReference>
<comment type="caution">
    <text evidence="8">Lacks conserved residue(s) required for the propagation of feature annotation.</text>
</comment>
<dbReference type="GO" id="GO:0006508">
    <property type="term" value="P:proteolysis"/>
    <property type="evidence" value="ECO:0007669"/>
    <property type="project" value="InterPro"/>
</dbReference>
<gene>
    <name evidence="10" type="ORF">OS493_010326</name>
</gene>
<accession>A0A9X0A441</accession>
<dbReference type="InterPro" id="IPR001548">
    <property type="entry name" value="Peptidase_M2"/>
</dbReference>
<feature type="glycosylation site" description="N-linked (GlcNAc...) asparagine; partial" evidence="5">
    <location>
        <position position="146"/>
    </location>
</feature>
<dbReference type="GO" id="GO:0008237">
    <property type="term" value="F:metallopeptidase activity"/>
    <property type="evidence" value="ECO:0007669"/>
    <property type="project" value="InterPro"/>
</dbReference>
<evidence type="ECO:0008006" key="12">
    <source>
        <dbReference type="Google" id="ProtNLM"/>
    </source>
</evidence>
<dbReference type="Proteomes" id="UP001163046">
    <property type="component" value="Unassembled WGS sequence"/>
</dbReference>
<feature type="signal peptide" evidence="9">
    <location>
        <begin position="1"/>
        <end position="20"/>
    </location>
</feature>
<organism evidence="10 11">
    <name type="scientific">Desmophyllum pertusum</name>
    <dbReference type="NCBI Taxonomy" id="174260"/>
    <lineage>
        <taxon>Eukaryota</taxon>
        <taxon>Metazoa</taxon>
        <taxon>Cnidaria</taxon>
        <taxon>Anthozoa</taxon>
        <taxon>Hexacorallia</taxon>
        <taxon>Scleractinia</taxon>
        <taxon>Caryophylliina</taxon>
        <taxon>Caryophylliidae</taxon>
        <taxon>Desmophyllum</taxon>
    </lineage>
</organism>
<dbReference type="Pfam" id="PF01401">
    <property type="entry name" value="Peptidase_M2"/>
    <property type="match status" value="1"/>
</dbReference>
<feature type="chain" id="PRO_5040734912" description="Angiotensin-converting enzyme" evidence="9">
    <location>
        <begin position="21"/>
        <end position="359"/>
    </location>
</feature>
<evidence type="ECO:0000256" key="4">
    <source>
        <dbReference type="ARBA" id="ARBA00023180"/>
    </source>
</evidence>
<evidence type="ECO:0000256" key="9">
    <source>
        <dbReference type="SAM" id="SignalP"/>
    </source>
</evidence>
<evidence type="ECO:0000256" key="5">
    <source>
        <dbReference type="PIRSR" id="PIRSR601548-10"/>
    </source>
</evidence>
<feature type="glycosylation site" description="N-linked (GlcNAc...) asparagine" evidence="5">
    <location>
        <position position="65"/>
    </location>
</feature>
<evidence type="ECO:0000256" key="1">
    <source>
        <dbReference type="ARBA" id="ARBA00008139"/>
    </source>
</evidence>
<dbReference type="PROSITE" id="PS52011">
    <property type="entry name" value="PEPTIDASE_M2"/>
    <property type="match status" value="1"/>
</dbReference>
<keyword evidence="2 9" id="KW-0732">Signal</keyword>
<feature type="glycosylation site" description="N-linked (GlcNAc...) (complex) asparagine" evidence="5">
    <location>
        <position position="102"/>
    </location>
</feature>
<dbReference type="CDD" id="cd06461">
    <property type="entry name" value="M2_ACE"/>
    <property type="match status" value="1"/>
</dbReference>
<feature type="disulfide bond" evidence="7">
    <location>
        <begin position="143"/>
        <end position="154"/>
    </location>
</feature>
<dbReference type="SUPFAM" id="SSF55486">
    <property type="entry name" value="Metalloproteases ('zincins'), catalytic domain"/>
    <property type="match status" value="1"/>
</dbReference>
<name>A0A9X0A441_9CNID</name>
<sequence>MNVWIFYPFIFLLWSRTCFCISHQNITTKLKNYSAIALDFLKNFEVQATQTYSGECEAAWKYETNLTENNRELSVFNSTFSKAFSVKASKNASLIKDVDLSNDMARQIRIIRRNALPKSPTDMRLIDDLISNMTKIYSSGKLCKKNSYTNLTRCLELDPDLYALMGKSRDYDELLWGWKSWRDTVGPPMRPLYEKLVGLLNSGARDHEWGDYGNFQRSEYEMGNDFQSAIKKLWNEVKPLYQELHAYVRYKLREKYPKVPSNGTIQAHLLGNMWAQDWSLIYDIVKPFPKVPSLDVTPNLIKQQYNPKKMFKLAQSFFVSLGLDPMPQTFWNKSVIVKPKDRKMVVIRQPGIFARAMSG</sequence>
<dbReference type="OrthoDB" id="10029630at2759"/>
<feature type="glycosylation site" description="N-linked (GlcNAc...) asparagine; partial" evidence="5">
    <location>
        <position position="332"/>
    </location>
</feature>
<evidence type="ECO:0000313" key="10">
    <source>
        <dbReference type="EMBL" id="KAJ7392675.1"/>
    </source>
</evidence>
<dbReference type="GO" id="GO:0016020">
    <property type="term" value="C:membrane"/>
    <property type="evidence" value="ECO:0007669"/>
    <property type="project" value="InterPro"/>
</dbReference>
<keyword evidence="4 5" id="KW-0325">Glycoprotein</keyword>
<keyword evidence="3 7" id="KW-1015">Disulfide bond</keyword>
<dbReference type="GO" id="GO:0008241">
    <property type="term" value="F:peptidyl-dipeptidase activity"/>
    <property type="evidence" value="ECO:0007669"/>
    <property type="project" value="InterPro"/>
</dbReference>
<feature type="binding site" evidence="6">
    <location>
        <position position="220"/>
    </location>
    <ligand>
        <name>chloride</name>
        <dbReference type="ChEBI" id="CHEBI:17996"/>
        <label>1</label>
    </ligand>
</feature>
<dbReference type="PANTHER" id="PTHR10514">
    <property type="entry name" value="ANGIOTENSIN-CONVERTING ENZYME"/>
    <property type="match status" value="1"/>
</dbReference>
<evidence type="ECO:0000256" key="8">
    <source>
        <dbReference type="PROSITE-ProRule" id="PRU01355"/>
    </source>
</evidence>
<protein>
    <recommendedName>
        <fullName evidence="12">Angiotensin-converting enzyme</fullName>
    </recommendedName>
</protein>
<comment type="caution">
    <text evidence="10">The sequence shown here is derived from an EMBL/GenBank/DDBJ whole genome shotgun (WGS) entry which is preliminary data.</text>
</comment>
<evidence type="ECO:0000256" key="6">
    <source>
        <dbReference type="PIRSR" id="PIRSR601548-2"/>
    </source>
</evidence>
<keyword evidence="11" id="KW-1185">Reference proteome</keyword>